<gene>
    <name evidence="1" type="ORF">INT48_006538</name>
</gene>
<sequence>MNGTKPKNDCPFKATQISLGTMIDPRQDSTRQTAAPDVPDTFVSYEESTQPAIVKEAEATTSGTESKSVNLEKFTRYVETRATVSSTLYGYYGNESQKPTEVYFLSSFFEFRVDGRCNLYYGNLFVAKILGFFPQPERESDNHSFKLQLLTNDVSTTTYYQKIGRSTEK</sequence>
<name>A0A8H7STW6_9FUNG</name>
<accession>A0A8H7STW6</accession>
<keyword evidence="2" id="KW-1185">Reference proteome</keyword>
<evidence type="ECO:0000313" key="1">
    <source>
        <dbReference type="EMBL" id="KAG2235157.1"/>
    </source>
</evidence>
<proteinExistence type="predicted"/>
<evidence type="ECO:0000313" key="2">
    <source>
        <dbReference type="Proteomes" id="UP000613177"/>
    </source>
</evidence>
<organism evidence="1 2">
    <name type="scientific">Thamnidium elegans</name>
    <dbReference type="NCBI Taxonomy" id="101142"/>
    <lineage>
        <taxon>Eukaryota</taxon>
        <taxon>Fungi</taxon>
        <taxon>Fungi incertae sedis</taxon>
        <taxon>Mucoromycota</taxon>
        <taxon>Mucoromycotina</taxon>
        <taxon>Mucoromycetes</taxon>
        <taxon>Mucorales</taxon>
        <taxon>Mucorineae</taxon>
        <taxon>Mucoraceae</taxon>
        <taxon>Thamnidium</taxon>
    </lineage>
</organism>
<protein>
    <submittedName>
        <fullName evidence="1">Uncharacterized protein</fullName>
    </submittedName>
</protein>
<dbReference type="EMBL" id="JAEPRE010000038">
    <property type="protein sequence ID" value="KAG2235157.1"/>
    <property type="molecule type" value="Genomic_DNA"/>
</dbReference>
<reference evidence="1" key="1">
    <citation type="submission" date="2021-01" db="EMBL/GenBank/DDBJ databases">
        <title>Metabolic potential, ecology and presence of endohyphal bacteria is reflected in genomic diversity of Mucoromycotina.</title>
        <authorList>
            <person name="Muszewska A."/>
            <person name="Okrasinska A."/>
            <person name="Steczkiewicz K."/>
            <person name="Drgas O."/>
            <person name="Orlowska M."/>
            <person name="Perlinska-Lenart U."/>
            <person name="Aleksandrzak-Piekarczyk T."/>
            <person name="Szatraj K."/>
            <person name="Zielenkiewicz U."/>
            <person name="Pilsyk S."/>
            <person name="Malc E."/>
            <person name="Mieczkowski P."/>
            <person name="Kruszewska J.S."/>
            <person name="Biernat P."/>
            <person name="Pawlowska J."/>
        </authorList>
    </citation>
    <scope>NUCLEOTIDE SEQUENCE</scope>
    <source>
        <strain evidence="1">WA0000018081</strain>
    </source>
</reference>
<dbReference type="AlphaFoldDB" id="A0A8H7STW6"/>
<comment type="caution">
    <text evidence="1">The sequence shown here is derived from an EMBL/GenBank/DDBJ whole genome shotgun (WGS) entry which is preliminary data.</text>
</comment>
<dbReference type="Proteomes" id="UP000613177">
    <property type="component" value="Unassembled WGS sequence"/>
</dbReference>